<organism evidence="3">
    <name type="scientific">Escherichia coli</name>
    <dbReference type="NCBI Taxonomy" id="562"/>
    <lineage>
        <taxon>Bacteria</taxon>
        <taxon>Pseudomonadati</taxon>
        <taxon>Pseudomonadota</taxon>
        <taxon>Gammaproteobacteria</taxon>
        <taxon>Enterobacterales</taxon>
        <taxon>Enterobacteriaceae</taxon>
        <taxon>Escherichia</taxon>
    </lineage>
</organism>
<proteinExistence type="predicted"/>
<dbReference type="AlphaFoldDB" id="A0A6N3G6G8"/>
<dbReference type="Pfam" id="PF26115">
    <property type="entry name" value="PDDEXK_GAPS4"/>
    <property type="match status" value="1"/>
</dbReference>
<dbReference type="RefSeq" id="WP_001605291.1">
    <property type="nucleotide sequence ID" value="NZ_BFST01000019.1"/>
</dbReference>
<reference evidence="3" key="1">
    <citation type="submission" date="2019-11" db="EMBL/GenBank/DDBJ databases">
        <authorList>
            <person name="Feng L."/>
        </authorList>
    </citation>
    <scope>NUCLEOTIDE SEQUENCE</scope>
    <source>
        <strain evidence="3">EColiLFYP5</strain>
    </source>
</reference>
<protein>
    <recommendedName>
        <fullName evidence="1">GAPS4 PD-(D/E)XK nuclease domain-containing protein</fullName>
    </recommendedName>
</protein>
<dbReference type="EMBL" id="CACRTS010000028">
    <property type="protein sequence ID" value="VYU59846.1"/>
    <property type="molecule type" value="Genomic_DNA"/>
</dbReference>
<dbReference type="EMBL" id="AATJYL010000108">
    <property type="protein sequence ID" value="EFM1448718.1"/>
    <property type="molecule type" value="Genomic_DNA"/>
</dbReference>
<accession>A0A6N3G6G8</accession>
<evidence type="ECO:0000313" key="3">
    <source>
        <dbReference type="EMBL" id="VYU59846.1"/>
    </source>
</evidence>
<gene>
    <name evidence="3" type="ORF">ECLFYP5_02927</name>
    <name evidence="2" type="ORF">HEP34_005196</name>
</gene>
<name>A0A6N3G6G8_ECOLX</name>
<dbReference type="InterPro" id="IPR058873">
    <property type="entry name" value="PDDEXK_GAPS4"/>
</dbReference>
<dbReference type="Proteomes" id="UP000519182">
    <property type="component" value="Unassembled WGS sequence"/>
</dbReference>
<evidence type="ECO:0000313" key="4">
    <source>
        <dbReference type="Proteomes" id="UP000519182"/>
    </source>
</evidence>
<sequence length="326" mass="37572">MSETKHISEMAERVANNLFSIFKWKRKIASDFSWDCVSPDEHGGKKDHPSDCVFYYRDPYDNEVKYINTDLKSYAKGSITKEQINKAISSLSYATNCAPYNDNWKRLFKPEGNWSVIGMLFVYNHCGEYNGDFNEIVKAVENDVNHLDNEKMIYIFSPDRIRILNSIANDINVMIGKEELPSKNHFSFFHPNEILTKNHFNHDYSEPATINVLSSPWIIIKHADCENEKAGYLIYYTKDGSEDDEFDYFIDALSYYQIINNTSNVRIKLTIKNEFAASNLLNSISKYYQSLGRTEKESMQIANTMVKGTIDLVTPQFSANEIGVLP</sequence>
<feature type="domain" description="GAPS4 PD-(D/E)XK nuclease" evidence="1">
    <location>
        <begin position="3"/>
        <end position="155"/>
    </location>
</feature>
<evidence type="ECO:0000313" key="2">
    <source>
        <dbReference type="EMBL" id="EFM1448718.1"/>
    </source>
</evidence>
<evidence type="ECO:0000259" key="1">
    <source>
        <dbReference type="Pfam" id="PF26115"/>
    </source>
</evidence>
<reference evidence="2 4" key="2">
    <citation type="submission" date="2020-04" db="EMBL/GenBank/DDBJ databases">
        <authorList>
            <consortium name="GenomeTrakr network: Whole genome sequencing for foodborne pathogen traceback"/>
        </authorList>
    </citation>
    <scope>NUCLEOTIDE SEQUENCE [LARGE SCALE GENOMIC DNA]</scope>
    <source>
        <strain evidence="2 4">PSU-2464</strain>
    </source>
</reference>